<protein>
    <submittedName>
        <fullName evidence="2">Cytochrome c-554</fullName>
    </submittedName>
</protein>
<dbReference type="EMBL" id="CP036432">
    <property type="protein sequence ID" value="QDV87434.1"/>
    <property type="molecule type" value="Genomic_DNA"/>
</dbReference>
<dbReference type="SUPFAM" id="SSF56300">
    <property type="entry name" value="Metallo-dependent phosphatases"/>
    <property type="match status" value="1"/>
</dbReference>
<dbReference type="InterPro" id="IPR029052">
    <property type="entry name" value="Metallo-depent_PP-like"/>
</dbReference>
<dbReference type="RefSeq" id="WP_145219117.1">
    <property type="nucleotide sequence ID" value="NZ_CP036432.1"/>
</dbReference>
<gene>
    <name evidence="2" type="primary">cycA1</name>
    <name evidence="2" type="ORF">TBK1r_64640</name>
</gene>
<dbReference type="InterPro" id="IPR036280">
    <property type="entry name" value="Multihaem_cyt_sf"/>
</dbReference>
<feature type="domain" description="Cytochrome c-552/4" evidence="1">
    <location>
        <begin position="334"/>
        <end position="401"/>
    </location>
</feature>
<dbReference type="PANTHER" id="PTHR11575">
    <property type="entry name" value="5'-NUCLEOTIDASE-RELATED"/>
    <property type="match status" value="1"/>
</dbReference>
<dbReference type="Gene3D" id="3.60.21.10">
    <property type="match status" value="1"/>
</dbReference>
<dbReference type="PROSITE" id="PS51257">
    <property type="entry name" value="PROKAR_LIPOPROTEIN"/>
    <property type="match status" value="1"/>
</dbReference>
<dbReference type="Pfam" id="PF13435">
    <property type="entry name" value="Cytochrome_C554"/>
    <property type="match status" value="1"/>
</dbReference>
<dbReference type="InterPro" id="IPR006179">
    <property type="entry name" value="5_nucleotidase/apyrase"/>
</dbReference>
<accession>A0ABX5XZG4</accession>
<evidence type="ECO:0000259" key="1">
    <source>
        <dbReference type="Pfam" id="PF13435"/>
    </source>
</evidence>
<dbReference type="Proteomes" id="UP000318081">
    <property type="component" value="Chromosome"/>
</dbReference>
<sequence length="463" mass="50328">MRTSSRVGTTQLRNTIAGQIGWLTLLLMATGCRERVPATFGVIFSGDTAGWITPCGCASNQSGGLARRGTLIDQNRNERPTLFVDVGGSASGTSDYHQVKLESILRGMMRMDLRAHNVGKPETDLGPAVLRRLADATDTPWLSTNLVPRAGDWIPERLIVEQIGGCRVGIAGVMDPDMIDSDAWTARDPVSAVIDAFDQSETDVRIVLAYMDQQKLQSLAAALPEVHGVLGGPTGQSMSPKQIGDVTVMSATNKGKYVGKLVFRGSADASNYRATDANVIEVSSDLKEDDRQLDNLKHYYERLSTIDFSADQTGLVSGLASGRDGYEIAGTQRCAACHAADDSLWHQSRHAHAWEVLVSKGAQFDPSCQQCHTTGYGLEGGFRNVAVSGQQVHVRCENCHGPSRQHVDNPKIKTPWVAARQCVRCHDRENSPHFQYDAYWAKIIHGVDPIRSGDDPNSSEANL</sequence>
<evidence type="ECO:0000313" key="2">
    <source>
        <dbReference type="EMBL" id="QDV87434.1"/>
    </source>
</evidence>
<keyword evidence="3" id="KW-1185">Reference proteome</keyword>
<dbReference type="InterPro" id="IPR023155">
    <property type="entry name" value="Cyt_c-552/4"/>
</dbReference>
<dbReference type="PANTHER" id="PTHR11575:SF24">
    <property type="entry name" value="5'-NUCLEOTIDASE"/>
    <property type="match status" value="1"/>
</dbReference>
<reference evidence="2 3" key="1">
    <citation type="submission" date="2019-02" db="EMBL/GenBank/DDBJ databases">
        <title>Deep-cultivation of Planctomycetes and their phenomic and genomic characterization uncovers novel biology.</title>
        <authorList>
            <person name="Wiegand S."/>
            <person name="Jogler M."/>
            <person name="Boedeker C."/>
            <person name="Pinto D."/>
            <person name="Vollmers J."/>
            <person name="Rivas-Marin E."/>
            <person name="Kohn T."/>
            <person name="Peeters S.H."/>
            <person name="Heuer A."/>
            <person name="Rast P."/>
            <person name="Oberbeckmann S."/>
            <person name="Bunk B."/>
            <person name="Jeske O."/>
            <person name="Meyerdierks A."/>
            <person name="Storesund J.E."/>
            <person name="Kallscheuer N."/>
            <person name="Luecker S."/>
            <person name="Lage O.M."/>
            <person name="Pohl T."/>
            <person name="Merkel B.J."/>
            <person name="Hornburger P."/>
            <person name="Mueller R.-W."/>
            <person name="Bruemmer F."/>
            <person name="Labrenz M."/>
            <person name="Spormann A.M."/>
            <person name="Op den Camp H."/>
            <person name="Overmann J."/>
            <person name="Amann R."/>
            <person name="Jetten M.S.M."/>
            <person name="Mascher T."/>
            <person name="Medema M.H."/>
            <person name="Devos D.P."/>
            <person name="Kaster A.-K."/>
            <person name="Ovreas L."/>
            <person name="Rohde M."/>
            <person name="Galperin M.Y."/>
            <person name="Jogler C."/>
        </authorList>
    </citation>
    <scope>NUCLEOTIDE SEQUENCE [LARGE SCALE GENOMIC DNA]</scope>
    <source>
        <strain evidence="2 3">TBK1r</strain>
    </source>
</reference>
<organism evidence="2 3">
    <name type="scientific">Stieleria magnilauensis</name>
    <dbReference type="NCBI Taxonomy" id="2527963"/>
    <lineage>
        <taxon>Bacteria</taxon>
        <taxon>Pseudomonadati</taxon>
        <taxon>Planctomycetota</taxon>
        <taxon>Planctomycetia</taxon>
        <taxon>Pirellulales</taxon>
        <taxon>Pirellulaceae</taxon>
        <taxon>Stieleria</taxon>
    </lineage>
</organism>
<dbReference type="SUPFAM" id="SSF48695">
    <property type="entry name" value="Multiheme cytochromes"/>
    <property type="match status" value="1"/>
</dbReference>
<dbReference type="CDD" id="cd08168">
    <property type="entry name" value="Cytochrom_C3"/>
    <property type="match status" value="1"/>
</dbReference>
<dbReference type="Gene3D" id="1.10.1130.10">
    <property type="entry name" value="Flavocytochrome C3, Chain A"/>
    <property type="match status" value="1"/>
</dbReference>
<name>A0ABX5XZG4_9BACT</name>
<proteinExistence type="predicted"/>
<evidence type="ECO:0000313" key="3">
    <source>
        <dbReference type="Proteomes" id="UP000318081"/>
    </source>
</evidence>